<evidence type="ECO:0000313" key="1">
    <source>
        <dbReference type="EMBL" id="EPY17265.1"/>
    </source>
</evidence>
<evidence type="ECO:0000313" key="2">
    <source>
        <dbReference type="Proteomes" id="UP000015354"/>
    </source>
</evidence>
<dbReference type="EMBL" id="ATMH01010571">
    <property type="protein sequence ID" value="EPY17265.1"/>
    <property type="molecule type" value="Genomic_DNA"/>
</dbReference>
<name>S9V360_9TRYP</name>
<dbReference type="AlphaFoldDB" id="S9V360"/>
<dbReference type="Proteomes" id="UP000015354">
    <property type="component" value="Unassembled WGS sequence"/>
</dbReference>
<accession>S9V360</accession>
<keyword evidence="2" id="KW-1185">Reference proteome</keyword>
<proteinExistence type="predicted"/>
<organism evidence="1 2">
    <name type="scientific">Strigomonas culicis</name>
    <dbReference type="NCBI Taxonomy" id="28005"/>
    <lineage>
        <taxon>Eukaryota</taxon>
        <taxon>Discoba</taxon>
        <taxon>Euglenozoa</taxon>
        <taxon>Kinetoplastea</taxon>
        <taxon>Metakinetoplastina</taxon>
        <taxon>Trypanosomatida</taxon>
        <taxon>Trypanosomatidae</taxon>
        <taxon>Strigomonadinae</taxon>
        <taxon>Strigomonas</taxon>
    </lineage>
</organism>
<protein>
    <submittedName>
        <fullName evidence="1">Uncharacterized protein</fullName>
    </submittedName>
</protein>
<reference evidence="1 2" key="1">
    <citation type="journal article" date="2013" name="PLoS ONE">
        <title>Predicting the Proteins of Angomonas deanei, Strigomonas culicis and Their Respective Endosymbionts Reveals New Aspects of the Trypanosomatidae Family.</title>
        <authorList>
            <person name="Motta M.C."/>
            <person name="Martins A.C."/>
            <person name="de Souza S.S."/>
            <person name="Catta-Preta C.M."/>
            <person name="Silva R."/>
            <person name="Klein C.C."/>
            <person name="de Almeida L.G."/>
            <person name="de Lima Cunha O."/>
            <person name="Ciapina L.P."/>
            <person name="Brocchi M."/>
            <person name="Colabardini A.C."/>
            <person name="de Araujo Lima B."/>
            <person name="Machado C.R."/>
            <person name="de Almeida Soares C.M."/>
            <person name="Probst C.M."/>
            <person name="de Menezes C.B."/>
            <person name="Thompson C.E."/>
            <person name="Bartholomeu D.C."/>
            <person name="Gradia D.F."/>
            <person name="Pavoni D.P."/>
            <person name="Grisard E.C."/>
            <person name="Fantinatti-Garboggini F."/>
            <person name="Marchini F.K."/>
            <person name="Rodrigues-Luiz G.F."/>
            <person name="Wagner G."/>
            <person name="Goldman G.H."/>
            <person name="Fietto J.L."/>
            <person name="Elias M.C."/>
            <person name="Goldman M.H."/>
            <person name="Sagot M.F."/>
            <person name="Pereira M."/>
            <person name="Stoco P.H."/>
            <person name="de Mendonca-Neto R.P."/>
            <person name="Teixeira S.M."/>
            <person name="Maciel T.E."/>
            <person name="de Oliveira Mendes T.A."/>
            <person name="Urmenyi T.P."/>
            <person name="de Souza W."/>
            <person name="Schenkman S."/>
            <person name="de Vasconcelos A.T."/>
        </authorList>
    </citation>
    <scope>NUCLEOTIDE SEQUENCE [LARGE SCALE GENOMIC DNA]</scope>
</reference>
<sequence>MVPHPRITLRFYVPLIDGSAFLLFPGSKHVRVTPNNYESFTYLLACFHQCFNVAVRKENNGYDVTMPPAAERMYTDRYVERALPHLPLNALRNLYNDDYAEILYFVRRHLLQKAGHASLWSLERRRTEEQAAAVWSQF</sequence>
<comment type="caution">
    <text evidence="1">The sequence shown here is derived from an EMBL/GenBank/DDBJ whole genome shotgun (WGS) entry which is preliminary data.</text>
</comment>
<gene>
    <name evidence="1" type="ORF">STCU_10719</name>
</gene>